<feature type="domain" description="Methyltransferase" evidence="3">
    <location>
        <begin position="2"/>
        <end position="106"/>
    </location>
</feature>
<dbReference type="EMBL" id="MDZC01000049">
    <property type="protein sequence ID" value="OGX86519.1"/>
    <property type="molecule type" value="Genomic_DNA"/>
</dbReference>
<comment type="caution">
    <text evidence="4">The sequence shown here is derived from an EMBL/GenBank/DDBJ whole genome shotgun (WGS) entry which is preliminary data.</text>
</comment>
<dbReference type="Pfam" id="PF13649">
    <property type="entry name" value="Methyltransf_25"/>
    <property type="match status" value="1"/>
</dbReference>
<dbReference type="AlphaFoldDB" id="A0A1G1T6N3"/>
<reference evidence="4 5" key="1">
    <citation type="submission" date="2016-08" db="EMBL/GenBank/DDBJ databases">
        <title>Hymenobacter coccineus sp. nov., Hymenobacter lapidarius sp. nov. and Hymenobacter glacialis sp. nov., isolated from Antarctic soil.</title>
        <authorList>
            <person name="Sedlacek I."/>
            <person name="Kralova S."/>
            <person name="Kyrova K."/>
            <person name="Maslanova I."/>
            <person name="Stankova E."/>
            <person name="Vrbovska V."/>
            <person name="Nemec M."/>
            <person name="Bartak M."/>
            <person name="Svec P."/>
            <person name="Busse H.-J."/>
            <person name="Pantucek R."/>
        </authorList>
    </citation>
    <scope>NUCLEOTIDE SEQUENCE [LARGE SCALE GENOMIC DNA]</scope>
    <source>
        <strain evidence="4 5">CCM 8648</strain>
    </source>
</reference>
<organism evidence="4 5">
    <name type="scientific">Hymenobacter glacialis</name>
    <dbReference type="NCBI Taxonomy" id="1908236"/>
    <lineage>
        <taxon>Bacteria</taxon>
        <taxon>Pseudomonadati</taxon>
        <taxon>Bacteroidota</taxon>
        <taxon>Cytophagia</taxon>
        <taxon>Cytophagales</taxon>
        <taxon>Hymenobacteraceae</taxon>
        <taxon>Hymenobacter</taxon>
    </lineage>
</organism>
<sequence length="172" mass="19705">MLDAGCGTGATTLALHAALEARHLLPAHFSAFDLTPLMLSRFREKLVRRPVPHLEMVAADVLALDQLPATWHEYDLIVSAAMLEYLPKARLVEALAGLRRRLKPDGTFVLFISQQSIWMNWLIRRWWHANLYTRAELEAVLEQAGFTTRHFAKFPAPYSYLNWWGHVVIARC</sequence>
<name>A0A1G1T6N3_9BACT</name>
<dbReference type="Gene3D" id="3.40.50.150">
    <property type="entry name" value="Vaccinia Virus protein VP39"/>
    <property type="match status" value="1"/>
</dbReference>
<keyword evidence="5" id="KW-1185">Reference proteome</keyword>
<evidence type="ECO:0000313" key="4">
    <source>
        <dbReference type="EMBL" id="OGX86519.1"/>
    </source>
</evidence>
<evidence type="ECO:0000313" key="5">
    <source>
        <dbReference type="Proteomes" id="UP000177791"/>
    </source>
</evidence>
<evidence type="ECO:0000256" key="2">
    <source>
        <dbReference type="ARBA" id="ARBA00022679"/>
    </source>
</evidence>
<evidence type="ECO:0000259" key="3">
    <source>
        <dbReference type="Pfam" id="PF13649"/>
    </source>
</evidence>
<accession>A0A1G1T6N3</accession>
<proteinExistence type="predicted"/>
<keyword evidence="1" id="KW-0489">Methyltransferase</keyword>
<keyword evidence="2" id="KW-0808">Transferase</keyword>
<protein>
    <recommendedName>
        <fullName evidence="3">Methyltransferase domain-containing protein</fullName>
    </recommendedName>
</protein>
<dbReference type="GO" id="GO:0008168">
    <property type="term" value="F:methyltransferase activity"/>
    <property type="evidence" value="ECO:0007669"/>
    <property type="project" value="UniProtKB-KW"/>
</dbReference>
<dbReference type="PANTHER" id="PTHR43861:SF1">
    <property type="entry name" value="TRANS-ACONITATE 2-METHYLTRANSFERASE"/>
    <property type="match status" value="1"/>
</dbReference>
<evidence type="ECO:0000256" key="1">
    <source>
        <dbReference type="ARBA" id="ARBA00022603"/>
    </source>
</evidence>
<dbReference type="CDD" id="cd02440">
    <property type="entry name" value="AdoMet_MTases"/>
    <property type="match status" value="1"/>
</dbReference>
<dbReference type="STRING" id="1908236.BEN48_12710"/>
<dbReference type="SUPFAM" id="SSF53335">
    <property type="entry name" value="S-adenosyl-L-methionine-dependent methyltransferases"/>
    <property type="match status" value="1"/>
</dbReference>
<dbReference type="InterPro" id="IPR029063">
    <property type="entry name" value="SAM-dependent_MTases_sf"/>
</dbReference>
<dbReference type="PANTHER" id="PTHR43861">
    <property type="entry name" value="TRANS-ACONITATE 2-METHYLTRANSFERASE-RELATED"/>
    <property type="match status" value="1"/>
</dbReference>
<gene>
    <name evidence="4" type="ORF">BEN48_12710</name>
</gene>
<dbReference type="GO" id="GO:0032259">
    <property type="term" value="P:methylation"/>
    <property type="evidence" value="ECO:0007669"/>
    <property type="project" value="UniProtKB-KW"/>
</dbReference>
<dbReference type="Proteomes" id="UP000177791">
    <property type="component" value="Unassembled WGS sequence"/>
</dbReference>
<dbReference type="InterPro" id="IPR041698">
    <property type="entry name" value="Methyltransf_25"/>
</dbReference>